<evidence type="ECO:0000256" key="2">
    <source>
        <dbReference type="ARBA" id="ARBA00012438"/>
    </source>
</evidence>
<keyword evidence="9" id="KW-0812">Transmembrane</keyword>
<dbReference type="GO" id="GO:0000155">
    <property type="term" value="F:phosphorelay sensor kinase activity"/>
    <property type="evidence" value="ECO:0007669"/>
    <property type="project" value="InterPro"/>
</dbReference>
<dbReference type="GO" id="GO:0046983">
    <property type="term" value="F:protein dimerization activity"/>
    <property type="evidence" value="ECO:0007669"/>
    <property type="project" value="InterPro"/>
</dbReference>
<dbReference type="PANTHER" id="PTHR24421">
    <property type="entry name" value="NITRATE/NITRITE SENSOR PROTEIN NARX-RELATED"/>
    <property type="match status" value="1"/>
</dbReference>
<dbReference type="Gene3D" id="3.30.565.10">
    <property type="entry name" value="Histidine kinase-like ATPase, C-terminal domain"/>
    <property type="match status" value="1"/>
</dbReference>
<keyword evidence="8" id="KW-0902">Two-component regulatory system</keyword>
<dbReference type="RefSeq" id="WP_208501521.1">
    <property type="nucleotide sequence ID" value="NZ_JAGFOA010000002.1"/>
</dbReference>
<feature type="domain" description="Signal transduction histidine kinase subgroup 3 dimerisation and phosphoacceptor" evidence="10">
    <location>
        <begin position="194"/>
        <end position="259"/>
    </location>
</feature>
<evidence type="ECO:0000256" key="8">
    <source>
        <dbReference type="ARBA" id="ARBA00023012"/>
    </source>
</evidence>
<dbReference type="Proteomes" id="UP000680132">
    <property type="component" value="Unassembled WGS sequence"/>
</dbReference>
<sequence length="401" mass="41758">MNATWSRALWSPPVRALTRADWIAWSIVAVGVAAVGIPVQSAVHGLWPPFALVLGIAQAGSLLLAALSPWLGALVHVLALLGIALGSAPQLAPWPLSVVSMIALSALLVLLGLHAQWRLQMVTWVAAMFGSAVLAGVVTLQRDDTDAGNGLIVAASITALAALTGAIIGLLLRQVRTAQHETELERARVAWAAERGRIAREMHDVVAHGMSVVHMRATSARYRIEGLDERAAAEFDGIAAQARDALREMRGLLGVLRDEDGVLTAPQPGLEALPALIDATRAAGTTIHADVEPIDPAPPSAVQLALYRVAQESLSNAVRHARGADITLSLTEVGEDIVLRVANGPGVAALPPSESGGHGLRGMMERMSSVSGSLAHGPDAAGGYAVEARVPRAAAQGEERA</sequence>
<dbReference type="GO" id="GO:0016020">
    <property type="term" value="C:membrane"/>
    <property type="evidence" value="ECO:0007669"/>
    <property type="project" value="InterPro"/>
</dbReference>
<evidence type="ECO:0000313" key="12">
    <source>
        <dbReference type="Proteomes" id="UP000680132"/>
    </source>
</evidence>
<keyword evidence="6 11" id="KW-0418">Kinase</keyword>
<keyword evidence="9" id="KW-1133">Transmembrane helix</keyword>
<feature type="transmembrane region" description="Helical" evidence="9">
    <location>
        <begin position="121"/>
        <end position="140"/>
    </location>
</feature>
<evidence type="ECO:0000256" key="4">
    <source>
        <dbReference type="ARBA" id="ARBA00022679"/>
    </source>
</evidence>
<keyword evidence="3" id="KW-0597">Phosphoprotein</keyword>
<keyword evidence="7" id="KW-0067">ATP-binding</keyword>
<dbReference type="GO" id="GO:0005524">
    <property type="term" value="F:ATP binding"/>
    <property type="evidence" value="ECO:0007669"/>
    <property type="project" value="UniProtKB-KW"/>
</dbReference>
<keyword evidence="4" id="KW-0808">Transferase</keyword>
<accession>A0A939QQV2</accession>
<dbReference type="Gene3D" id="1.20.5.1930">
    <property type="match status" value="1"/>
</dbReference>
<feature type="transmembrane region" description="Helical" evidence="9">
    <location>
        <begin position="94"/>
        <end position="114"/>
    </location>
</feature>
<dbReference type="AlphaFoldDB" id="A0A939QQV2"/>
<protein>
    <recommendedName>
        <fullName evidence="2">histidine kinase</fullName>
        <ecNumber evidence="2">2.7.13.3</ecNumber>
    </recommendedName>
</protein>
<name>A0A939QQV2_9MICO</name>
<evidence type="ECO:0000256" key="1">
    <source>
        <dbReference type="ARBA" id="ARBA00000085"/>
    </source>
</evidence>
<keyword evidence="12" id="KW-1185">Reference proteome</keyword>
<dbReference type="InterPro" id="IPR036890">
    <property type="entry name" value="HATPase_C_sf"/>
</dbReference>
<evidence type="ECO:0000313" key="11">
    <source>
        <dbReference type="EMBL" id="MBO3662981.1"/>
    </source>
</evidence>
<comment type="catalytic activity">
    <reaction evidence="1">
        <text>ATP + protein L-histidine = ADP + protein N-phospho-L-histidine.</text>
        <dbReference type="EC" id="2.7.13.3"/>
    </reaction>
</comment>
<proteinExistence type="predicted"/>
<evidence type="ECO:0000256" key="7">
    <source>
        <dbReference type="ARBA" id="ARBA00022840"/>
    </source>
</evidence>
<dbReference type="Pfam" id="PF07730">
    <property type="entry name" value="HisKA_3"/>
    <property type="match status" value="1"/>
</dbReference>
<dbReference type="PANTHER" id="PTHR24421:SF10">
    <property type="entry name" value="NITRATE_NITRITE SENSOR PROTEIN NARQ"/>
    <property type="match status" value="1"/>
</dbReference>
<keyword evidence="9" id="KW-0472">Membrane</keyword>
<evidence type="ECO:0000256" key="3">
    <source>
        <dbReference type="ARBA" id="ARBA00022553"/>
    </source>
</evidence>
<gene>
    <name evidence="11" type="ORF">J5V96_05585</name>
</gene>
<dbReference type="InterPro" id="IPR011712">
    <property type="entry name" value="Sig_transdc_His_kin_sub3_dim/P"/>
</dbReference>
<feature type="transmembrane region" description="Helical" evidence="9">
    <location>
        <begin position="20"/>
        <end position="40"/>
    </location>
</feature>
<dbReference type="InterPro" id="IPR050482">
    <property type="entry name" value="Sensor_HK_TwoCompSys"/>
</dbReference>
<evidence type="ECO:0000256" key="9">
    <source>
        <dbReference type="SAM" id="Phobius"/>
    </source>
</evidence>
<comment type="caution">
    <text evidence="11">The sequence shown here is derived from an EMBL/GenBank/DDBJ whole genome shotgun (WGS) entry which is preliminary data.</text>
</comment>
<evidence type="ECO:0000256" key="5">
    <source>
        <dbReference type="ARBA" id="ARBA00022741"/>
    </source>
</evidence>
<dbReference type="EC" id="2.7.13.3" evidence="2"/>
<dbReference type="EMBL" id="JAGFOA010000002">
    <property type="protein sequence ID" value="MBO3662981.1"/>
    <property type="molecule type" value="Genomic_DNA"/>
</dbReference>
<evidence type="ECO:0000256" key="6">
    <source>
        <dbReference type="ARBA" id="ARBA00022777"/>
    </source>
</evidence>
<dbReference type="SUPFAM" id="SSF55874">
    <property type="entry name" value="ATPase domain of HSP90 chaperone/DNA topoisomerase II/histidine kinase"/>
    <property type="match status" value="1"/>
</dbReference>
<reference evidence="11" key="1">
    <citation type="submission" date="2021-03" db="EMBL/GenBank/DDBJ databases">
        <title>Microbacterium sp. nov., a novel actinobacterium isolated from cow dung.</title>
        <authorList>
            <person name="Zhang L."/>
        </authorList>
    </citation>
    <scope>NUCLEOTIDE SEQUENCE</scope>
    <source>
        <strain evidence="11">NEAU-LLB</strain>
    </source>
</reference>
<dbReference type="CDD" id="cd16917">
    <property type="entry name" value="HATPase_UhpB-NarQ-NarX-like"/>
    <property type="match status" value="1"/>
</dbReference>
<feature type="transmembrane region" description="Helical" evidence="9">
    <location>
        <begin position="152"/>
        <end position="172"/>
    </location>
</feature>
<evidence type="ECO:0000259" key="10">
    <source>
        <dbReference type="Pfam" id="PF07730"/>
    </source>
</evidence>
<feature type="transmembrane region" description="Helical" evidence="9">
    <location>
        <begin position="46"/>
        <end position="65"/>
    </location>
</feature>
<keyword evidence="5" id="KW-0547">Nucleotide-binding</keyword>
<organism evidence="11 12">
    <name type="scientific">Microbacterium stercoris</name>
    <dbReference type="NCBI Taxonomy" id="2820289"/>
    <lineage>
        <taxon>Bacteria</taxon>
        <taxon>Bacillati</taxon>
        <taxon>Actinomycetota</taxon>
        <taxon>Actinomycetes</taxon>
        <taxon>Micrococcales</taxon>
        <taxon>Microbacteriaceae</taxon>
        <taxon>Microbacterium</taxon>
    </lineage>
</organism>